<protein>
    <submittedName>
        <fullName evidence="1">Calcium-binding protein</fullName>
    </submittedName>
</protein>
<dbReference type="EMBL" id="RYFI01000010">
    <property type="protein sequence ID" value="RXF73080.1"/>
    <property type="molecule type" value="Genomic_DNA"/>
</dbReference>
<dbReference type="SUPFAM" id="SSF51120">
    <property type="entry name" value="beta-Roll"/>
    <property type="match status" value="1"/>
</dbReference>
<keyword evidence="2" id="KW-1185">Reference proteome</keyword>
<dbReference type="GO" id="GO:0005509">
    <property type="term" value="F:calcium ion binding"/>
    <property type="evidence" value="ECO:0007669"/>
    <property type="project" value="InterPro"/>
</dbReference>
<dbReference type="RefSeq" id="WP_128777611.1">
    <property type="nucleotide sequence ID" value="NZ_RYFI01000010.1"/>
</dbReference>
<comment type="caution">
    <text evidence="1">The sequence shown here is derived from an EMBL/GenBank/DDBJ whole genome shotgun (WGS) entry which is preliminary data.</text>
</comment>
<organism evidence="1 2">
    <name type="scientific">Hansschlegelia zhihuaiae</name>
    <dbReference type="NCBI Taxonomy" id="405005"/>
    <lineage>
        <taxon>Bacteria</taxon>
        <taxon>Pseudomonadati</taxon>
        <taxon>Pseudomonadota</taxon>
        <taxon>Alphaproteobacteria</taxon>
        <taxon>Hyphomicrobiales</taxon>
        <taxon>Methylopilaceae</taxon>
        <taxon>Hansschlegelia</taxon>
    </lineage>
</organism>
<dbReference type="Gene3D" id="2.150.10.10">
    <property type="entry name" value="Serralysin-like metalloprotease, C-terminal"/>
    <property type="match status" value="2"/>
</dbReference>
<dbReference type="AlphaFoldDB" id="A0A4Q0MHT0"/>
<dbReference type="OrthoDB" id="5380561at2"/>
<accession>A0A4Q0MHT0</accession>
<sequence length="433" mass="46464">MIFQFVVTLDYALGVDMTRMFTGGQTKPMLMLVSDSGEEGSVGYYVGSDSSAAYFASFEGEGIAYSPGRDDFSGYVGSIAWQRSTGPNPDDVVNYAHMSVDLAGLSKNQVSMASAVNVSPDALMDAAFNLAQASGARMALTVLGTPGADNVIGSDYSDNLYGGEGRDTMTGFGGDDTYGVGSADDVIIEQLGGGNDMVIATVSYSLSENIETLSMSSGTDPQDAIGNKSDNFIYGNAGANFIDGKRGSDLMEGKGGNDTYGYDNYGDIIHEAVDGGIDTVLSSKHLFLFENIENGTLIGKKKLDLVGNELANRLDGNKASNYLSGDHGADTFVFDDRLGSKNVDRLTDFSRKEGDRIELESDIFFGLRPNRVVAESAFKNIAEDDVDRGDRILYDQRNGWLYYDEDGKDGRDAVHFATLKRGTAIDHDDFFVA</sequence>
<dbReference type="InterPro" id="IPR011049">
    <property type="entry name" value="Serralysin-like_metalloprot_C"/>
</dbReference>
<evidence type="ECO:0000313" key="1">
    <source>
        <dbReference type="EMBL" id="RXF73080.1"/>
    </source>
</evidence>
<dbReference type="Pfam" id="PF00353">
    <property type="entry name" value="HemolysinCabind"/>
    <property type="match status" value="3"/>
</dbReference>
<dbReference type="Proteomes" id="UP000289708">
    <property type="component" value="Unassembled WGS sequence"/>
</dbReference>
<dbReference type="InterPro" id="IPR001343">
    <property type="entry name" value="Hemolysn_Ca-bd"/>
</dbReference>
<proteinExistence type="predicted"/>
<name>A0A4Q0MHT0_9HYPH</name>
<reference evidence="1 2" key="1">
    <citation type="submission" date="2018-12" db="EMBL/GenBank/DDBJ databases">
        <title>bacterium Hansschlegelia zhihuaiae S113.</title>
        <authorList>
            <person name="He J."/>
        </authorList>
    </citation>
    <scope>NUCLEOTIDE SEQUENCE [LARGE SCALE GENOMIC DNA]</scope>
    <source>
        <strain evidence="1 2">S 113</strain>
    </source>
</reference>
<gene>
    <name evidence="1" type="ORF">EK403_11350</name>
</gene>
<evidence type="ECO:0000313" key="2">
    <source>
        <dbReference type="Proteomes" id="UP000289708"/>
    </source>
</evidence>